<dbReference type="PROSITE" id="PS00107">
    <property type="entry name" value="PROTEIN_KINASE_ATP"/>
    <property type="match status" value="1"/>
</dbReference>
<evidence type="ECO:0000313" key="5">
    <source>
        <dbReference type="Proteomes" id="UP000198406"/>
    </source>
</evidence>
<accession>A0A1Z5KN48</accession>
<dbReference type="InParanoid" id="A0A1Z5KN48"/>
<dbReference type="AlphaFoldDB" id="A0A1Z5KN48"/>
<dbReference type="InterPro" id="IPR011009">
    <property type="entry name" value="Kinase-like_dom_sf"/>
</dbReference>
<feature type="region of interest" description="Disordered" evidence="2">
    <location>
        <begin position="1"/>
        <end position="30"/>
    </location>
</feature>
<dbReference type="EMBL" id="BDSP01000257">
    <property type="protein sequence ID" value="GAX27512.1"/>
    <property type="molecule type" value="Genomic_DNA"/>
</dbReference>
<dbReference type="InterPro" id="IPR000719">
    <property type="entry name" value="Prot_kinase_dom"/>
</dbReference>
<dbReference type="GO" id="GO:0004674">
    <property type="term" value="F:protein serine/threonine kinase activity"/>
    <property type="evidence" value="ECO:0007669"/>
    <property type="project" value="TreeGrafter"/>
</dbReference>
<keyword evidence="1" id="KW-0067">ATP-binding</keyword>
<organism evidence="4 5">
    <name type="scientific">Fistulifera solaris</name>
    <name type="common">Oleaginous diatom</name>
    <dbReference type="NCBI Taxonomy" id="1519565"/>
    <lineage>
        <taxon>Eukaryota</taxon>
        <taxon>Sar</taxon>
        <taxon>Stramenopiles</taxon>
        <taxon>Ochrophyta</taxon>
        <taxon>Bacillariophyta</taxon>
        <taxon>Bacillariophyceae</taxon>
        <taxon>Bacillariophycidae</taxon>
        <taxon>Naviculales</taxon>
        <taxon>Naviculaceae</taxon>
        <taxon>Fistulifera</taxon>
    </lineage>
</organism>
<feature type="binding site" evidence="1">
    <location>
        <position position="94"/>
    </location>
    <ligand>
        <name>ATP</name>
        <dbReference type="ChEBI" id="CHEBI:30616"/>
    </ligand>
</feature>
<feature type="domain" description="Protein kinase" evidence="3">
    <location>
        <begin position="64"/>
        <end position="359"/>
    </location>
</feature>
<keyword evidence="5" id="KW-1185">Reference proteome</keyword>
<dbReference type="Proteomes" id="UP000198406">
    <property type="component" value="Unassembled WGS sequence"/>
</dbReference>
<evidence type="ECO:0000256" key="2">
    <source>
        <dbReference type="SAM" id="MobiDB-lite"/>
    </source>
</evidence>
<dbReference type="OrthoDB" id="184922at2759"/>
<comment type="caution">
    <text evidence="4">The sequence shown here is derived from an EMBL/GenBank/DDBJ whole genome shotgun (WGS) entry which is preliminary data.</text>
</comment>
<dbReference type="Pfam" id="PF00069">
    <property type="entry name" value="Pkinase"/>
    <property type="match status" value="1"/>
</dbReference>
<gene>
    <name evidence="4" type="ORF">FisN_23Hh019</name>
</gene>
<protein>
    <recommendedName>
        <fullName evidence="3">Protein kinase domain-containing protein</fullName>
    </recommendedName>
</protein>
<name>A0A1Z5KN48_FISSO</name>
<evidence type="ECO:0000256" key="1">
    <source>
        <dbReference type="PROSITE-ProRule" id="PRU10141"/>
    </source>
</evidence>
<dbReference type="SUPFAM" id="SSF56112">
    <property type="entry name" value="Protein kinase-like (PK-like)"/>
    <property type="match status" value="1"/>
</dbReference>
<dbReference type="PROSITE" id="PS50011">
    <property type="entry name" value="PROTEIN_KINASE_DOM"/>
    <property type="match status" value="1"/>
</dbReference>
<dbReference type="SMART" id="SM00220">
    <property type="entry name" value="S_TKc"/>
    <property type="match status" value="1"/>
</dbReference>
<sequence length="374" mass="42834">MERRRSNDNVALSQPNYREPEQSNPDFELDPRNARRLIRAAEKTLPPAIVKADASSGSYRRQDIKVGKVLGIGGFGHVSEVLSMKGSNDMLVMKTLVPHKNAEHALFACHHIAMEKYILSQLDHPNIIRLRGSNKGGLSAIAETARMDACFLLLDRLPETLSDRIEHWQRQQAKPKRRRSFTQSLSALVISRKSFAQDPDIFREKLGIMIQIASALEHLHSKRIILRDLKPDNVGFDMKERRVVKLFDFGMAEPLPENVDLEKTHDLAGRVGTTRYMATEVLREEPYNVKADVFSFSLVVWEILTLERPHERSSPDASVFGERPKIPKEWPSALKRILQRGWSDDLETRPSMIEFRLVLEDLKRQADEESDEEL</sequence>
<keyword evidence="1" id="KW-0547">Nucleotide-binding</keyword>
<dbReference type="Gene3D" id="1.10.510.10">
    <property type="entry name" value="Transferase(Phosphotransferase) domain 1"/>
    <property type="match status" value="1"/>
</dbReference>
<proteinExistence type="predicted"/>
<dbReference type="PANTHER" id="PTHR44329:SF260">
    <property type="entry name" value="PROTEIN KINASE DOMAIN-CONTAINING PROTEIN"/>
    <property type="match status" value="1"/>
</dbReference>
<dbReference type="PANTHER" id="PTHR44329">
    <property type="entry name" value="SERINE/THREONINE-PROTEIN KINASE TNNI3K-RELATED"/>
    <property type="match status" value="1"/>
</dbReference>
<evidence type="ECO:0000313" key="4">
    <source>
        <dbReference type="EMBL" id="GAX27512.1"/>
    </source>
</evidence>
<dbReference type="InterPro" id="IPR017441">
    <property type="entry name" value="Protein_kinase_ATP_BS"/>
</dbReference>
<dbReference type="GO" id="GO:0005524">
    <property type="term" value="F:ATP binding"/>
    <property type="evidence" value="ECO:0007669"/>
    <property type="project" value="UniProtKB-UniRule"/>
</dbReference>
<dbReference type="InterPro" id="IPR051681">
    <property type="entry name" value="Ser/Thr_Kinases-Pseudokinases"/>
</dbReference>
<dbReference type="Gene3D" id="3.30.200.20">
    <property type="entry name" value="Phosphorylase Kinase, domain 1"/>
    <property type="match status" value="1"/>
</dbReference>
<evidence type="ECO:0000259" key="3">
    <source>
        <dbReference type="PROSITE" id="PS50011"/>
    </source>
</evidence>
<reference evidence="4 5" key="1">
    <citation type="journal article" date="2015" name="Plant Cell">
        <title>Oil accumulation by the oleaginous diatom Fistulifera solaris as revealed by the genome and transcriptome.</title>
        <authorList>
            <person name="Tanaka T."/>
            <person name="Maeda Y."/>
            <person name="Veluchamy A."/>
            <person name="Tanaka M."/>
            <person name="Abida H."/>
            <person name="Marechal E."/>
            <person name="Bowler C."/>
            <person name="Muto M."/>
            <person name="Sunaga Y."/>
            <person name="Tanaka M."/>
            <person name="Yoshino T."/>
            <person name="Taniguchi T."/>
            <person name="Fukuda Y."/>
            <person name="Nemoto M."/>
            <person name="Matsumoto M."/>
            <person name="Wong P.S."/>
            <person name="Aburatani S."/>
            <person name="Fujibuchi W."/>
        </authorList>
    </citation>
    <scope>NUCLEOTIDE SEQUENCE [LARGE SCALE GENOMIC DNA]</scope>
    <source>
        <strain evidence="4 5">JPCC DA0580</strain>
    </source>
</reference>